<dbReference type="EMBL" id="CP003607">
    <property type="protein sequence ID" value="AFY84273.1"/>
    <property type="molecule type" value="Genomic_DNA"/>
</dbReference>
<evidence type="ECO:0008006" key="3">
    <source>
        <dbReference type="Google" id="ProtNLM"/>
    </source>
</evidence>
<dbReference type="OrthoDB" id="569771at2"/>
<dbReference type="Proteomes" id="UP000010367">
    <property type="component" value="Chromosome"/>
</dbReference>
<evidence type="ECO:0000313" key="2">
    <source>
        <dbReference type="Proteomes" id="UP000010367"/>
    </source>
</evidence>
<organism evidence="1 2">
    <name type="scientific">Oscillatoria acuminata PCC 6304</name>
    <dbReference type="NCBI Taxonomy" id="56110"/>
    <lineage>
        <taxon>Bacteria</taxon>
        <taxon>Bacillati</taxon>
        <taxon>Cyanobacteriota</taxon>
        <taxon>Cyanophyceae</taxon>
        <taxon>Oscillatoriophycideae</taxon>
        <taxon>Oscillatoriales</taxon>
        <taxon>Oscillatoriaceae</taxon>
        <taxon>Oscillatoria</taxon>
    </lineage>
</organism>
<name>K9TPH1_9CYAN</name>
<dbReference type="InParanoid" id="K9TPH1"/>
<keyword evidence="2" id="KW-1185">Reference proteome</keyword>
<gene>
    <name evidence="1" type="ORF">Oscil6304_4762</name>
</gene>
<dbReference type="KEGG" id="oac:Oscil6304_4762"/>
<reference evidence="1 2" key="1">
    <citation type="submission" date="2012-06" db="EMBL/GenBank/DDBJ databases">
        <title>Finished chromosome of genome of Oscillatoria acuminata PCC 6304.</title>
        <authorList>
            <consortium name="US DOE Joint Genome Institute"/>
            <person name="Gugger M."/>
            <person name="Coursin T."/>
            <person name="Rippka R."/>
            <person name="Tandeau De Marsac N."/>
            <person name="Huntemann M."/>
            <person name="Wei C.-L."/>
            <person name="Han J."/>
            <person name="Detter J.C."/>
            <person name="Han C."/>
            <person name="Tapia R."/>
            <person name="Davenport K."/>
            <person name="Daligault H."/>
            <person name="Erkkila T."/>
            <person name="Gu W."/>
            <person name="Munk A.C.C."/>
            <person name="Teshima H."/>
            <person name="Xu Y."/>
            <person name="Chain P."/>
            <person name="Chen A."/>
            <person name="Krypides N."/>
            <person name="Mavromatis K."/>
            <person name="Markowitz V."/>
            <person name="Szeto E."/>
            <person name="Ivanova N."/>
            <person name="Mikhailova N."/>
            <person name="Ovchinnikova G."/>
            <person name="Pagani I."/>
            <person name="Pati A."/>
            <person name="Goodwin L."/>
            <person name="Peters L."/>
            <person name="Pitluck S."/>
            <person name="Woyke T."/>
            <person name="Kerfeld C."/>
        </authorList>
    </citation>
    <scope>NUCLEOTIDE SEQUENCE [LARGE SCALE GENOMIC DNA]</scope>
    <source>
        <strain evidence="1 2">PCC 6304</strain>
    </source>
</reference>
<dbReference type="AlphaFoldDB" id="K9TPH1"/>
<protein>
    <recommendedName>
        <fullName evidence="3">DUF4351 domain-containing protein</fullName>
    </recommendedName>
</protein>
<proteinExistence type="predicted"/>
<dbReference type="HOGENOM" id="CLU_2524332_0_0_3"/>
<sequence length="84" mass="9529">MPFLSPMEELIQEEAREQGRQEGMVESLLQILQIRFGELPPEVLEAVHGIEEMDILNLLFREAIAIASLAEFQVFLTSVKTSVE</sequence>
<accession>K9TPH1</accession>
<evidence type="ECO:0000313" key="1">
    <source>
        <dbReference type="EMBL" id="AFY84273.1"/>
    </source>
</evidence>